<evidence type="ECO:0000313" key="2">
    <source>
        <dbReference type="EMBL" id="WMV08341.1"/>
    </source>
</evidence>
<name>A0AAF0PPR0_SOLVR</name>
<evidence type="ECO:0000256" key="1">
    <source>
        <dbReference type="SAM" id="Phobius"/>
    </source>
</evidence>
<protein>
    <submittedName>
        <fullName evidence="2">Uncharacterized protein</fullName>
    </submittedName>
</protein>
<keyword evidence="1" id="KW-0812">Transmembrane</keyword>
<feature type="transmembrane region" description="Helical" evidence="1">
    <location>
        <begin position="122"/>
        <end position="145"/>
    </location>
</feature>
<keyword evidence="1" id="KW-0472">Membrane</keyword>
<proteinExistence type="predicted"/>
<dbReference type="EMBL" id="CP133612">
    <property type="protein sequence ID" value="WMV08341.1"/>
    <property type="molecule type" value="Genomic_DNA"/>
</dbReference>
<gene>
    <name evidence="2" type="ORF">MTR67_001726</name>
</gene>
<reference evidence="2" key="1">
    <citation type="submission" date="2023-08" db="EMBL/GenBank/DDBJ databases">
        <title>A de novo genome assembly of Solanum verrucosum Schlechtendal, a Mexican diploid species geographically isolated from the other diploid A-genome species in potato relatives.</title>
        <authorList>
            <person name="Hosaka K."/>
        </authorList>
    </citation>
    <scope>NUCLEOTIDE SEQUENCE</scope>
    <source>
        <tissue evidence="2">Young leaves</tissue>
    </source>
</reference>
<sequence length="160" mass="19197">MLTNGDRYHNLRDKEIWFASVKEQRWLLRYQRPFGLVIFGIYPHFEFWRTPGDDFEVISCAKSLSDNILIHMHFGALLGLTWMQISYLGHDSCHYLIMTNKGFNKMIQIMSDKRLSGIHITWWKGLIMLIMWLVIAWIMILIFYITHNTLHYFSFAFIMI</sequence>
<keyword evidence="3" id="KW-1185">Reference proteome</keyword>
<evidence type="ECO:0000313" key="3">
    <source>
        <dbReference type="Proteomes" id="UP001234989"/>
    </source>
</evidence>
<dbReference type="AlphaFoldDB" id="A0AAF0PPR0"/>
<dbReference type="Proteomes" id="UP001234989">
    <property type="component" value="Chromosome 1"/>
</dbReference>
<keyword evidence="1" id="KW-1133">Transmembrane helix</keyword>
<accession>A0AAF0PPR0</accession>
<organism evidence="2 3">
    <name type="scientific">Solanum verrucosum</name>
    <dbReference type="NCBI Taxonomy" id="315347"/>
    <lineage>
        <taxon>Eukaryota</taxon>
        <taxon>Viridiplantae</taxon>
        <taxon>Streptophyta</taxon>
        <taxon>Embryophyta</taxon>
        <taxon>Tracheophyta</taxon>
        <taxon>Spermatophyta</taxon>
        <taxon>Magnoliopsida</taxon>
        <taxon>eudicotyledons</taxon>
        <taxon>Gunneridae</taxon>
        <taxon>Pentapetalae</taxon>
        <taxon>asterids</taxon>
        <taxon>lamiids</taxon>
        <taxon>Solanales</taxon>
        <taxon>Solanaceae</taxon>
        <taxon>Solanoideae</taxon>
        <taxon>Solaneae</taxon>
        <taxon>Solanum</taxon>
    </lineage>
</organism>